<dbReference type="VEuPathDB" id="FungiDB:MCYG_07043"/>
<evidence type="ECO:0000313" key="4">
    <source>
        <dbReference type="Proteomes" id="UP000002035"/>
    </source>
</evidence>
<accession>C5FWE0</accession>
<dbReference type="eggNOG" id="KOG1515">
    <property type="taxonomic scope" value="Eukaryota"/>
</dbReference>
<protein>
    <submittedName>
        <fullName evidence="3">Alpha/beta hydrolase fold protein</fullName>
    </submittedName>
</protein>
<organism evidence="3 4">
    <name type="scientific">Arthroderma otae (strain ATCC MYA-4605 / CBS 113480)</name>
    <name type="common">Microsporum canis</name>
    <dbReference type="NCBI Taxonomy" id="554155"/>
    <lineage>
        <taxon>Eukaryota</taxon>
        <taxon>Fungi</taxon>
        <taxon>Dikarya</taxon>
        <taxon>Ascomycota</taxon>
        <taxon>Pezizomycotina</taxon>
        <taxon>Eurotiomycetes</taxon>
        <taxon>Eurotiomycetidae</taxon>
        <taxon>Onygenales</taxon>
        <taxon>Arthrodermataceae</taxon>
        <taxon>Microsporum</taxon>
    </lineage>
</organism>
<dbReference type="AlphaFoldDB" id="C5FWE0"/>
<keyword evidence="2" id="KW-1133">Transmembrane helix</keyword>
<dbReference type="InterPro" id="IPR019436">
    <property type="entry name" value="Say1-like"/>
</dbReference>
<evidence type="ECO:0000256" key="2">
    <source>
        <dbReference type="SAM" id="Phobius"/>
    </source>
</evidence>
<dbReference type="GeneID" id="9228111"/>
<evidence type="ECO:0000256" key="1">
    <source>
        <dbReference type="ARBA" id="ARBA00022801"/>
    </source>
</evidence>
<dbReference type="InterPro" id="IPR050300">
    <property type="entry name" value="GDXG_lipolytic_enzyme"/>
</dbReference>
<dbReference type="GO" id="GO:0016787">
    <property type="term" value="F:hydrolase activity"/>
    <property type="evidence" value="ECO:0007669"/>
    <property type="project" value="UniProtKB-KW"/>
</dbReference>
<dbReference type="ESTHER" id="artoc-c5fwe0">
    <property type="family name" value="Steryl_acetyl_hydrolase"/>
</dbReference>
<dbReference type="PANTHER" id="PTHR48081:SF31">
    <property type="entry name" value="STERYL ACETYL HYDROLASE MUG81-RELATED"/>
    <property type="match status" value="1"/>
</dbReference>
<sequence>MATGKALTPVNSLVKLTLAEKLDFLPAGLGLLATAIAAAITGLVRGRDGARTYRTHIRHAVVRRFLWRMSIRQLRFMYPSTAQAYELYARGRGIKPQTVQLEHGAQGHWLGEKDAKNVVIYYHGGGFALPAYPAYFQLYSALLKQLNAAGKDVAFFFLSYTLSPEGVYPTQLRQAVGALRYIVEETRRDPQNVFLGGDSAGGNLTLGVLSHLSHPHKDIQPLKISAPLGGAFTMAPWVSMADKVPSYTRNAKRDYLSLECGRSWAQAFIGNAEPDNYNHAIQAPPEWWKDIKTKSLLVYVGSDDVIVDSVTQFVEKIKPVVPFTQYMICEGEPHIGPIINRRFGNREETKMGKTLRLWFMENL</sequence>
<dbReference type="PANTHER" id="PTHR48081">
    <property type="entry name" value="AB HYDROLASE SUPERFAMILY PROTEIN C4A8.06C"/>
    <property type="match status" value="1"/>
</dbReference>
<dbReference type="Proteomes" id="UP000002035">
    <property type="component" value="Unassembled WGS sequence"/>
</dbReference>
<dbReference type="HOGENOM" id="CLU_042179_3_0_1"/>
<dbReference type="InterPro" id="IPR029058">
    <property type="entry name" value="AB_hydrolase_fold"/>
</dbReference>
<keyword evidence="2" id="KW-0812">Transmembrane</keyword>
<dbReference type="RefSeq" id="XP_002845079.1">
    <property type="nucleotide sequence ID" value="XM_002845033.1"/>
</dbReference>
<dbReference type="SUPFAM" id="SSF53474">
    <property type="entry name" value="alpha/beta-Hydrolases"/>
    <property type="match status" value="1"/>
</dbReference>
<dbReference type="Gene3D" id="3.40.50.1820">
    <property type="entry name" value="alpha/beta hydrolase"/>
    <property type="match status" value="1"/>
</dbReference>
<gene>
    <name evidence="3" type="ORF">MCYG_07043</name>
</gene>
<reference evidence="4" key="1">
    <citation type="journal article" date="2012" name="MBio">
        <title>Comparative genome analysis of Trichophyton rubrum and related dermatophytes reveals candidate genes involved in infection.</title>
        <authorList>
            <person name="Martinez D.A."/>
            <person name="Oliver B.G."/>
            <person name="Graeser Y."/>
            <person name="Goldberg J.M."/>
            <person name="Li W."/>
            <person name="Martinez-Rossi N.M."/>
            <person name="Monod M."/>
            <person name="Shelest E."/>
            <person name="Barton R.C."/>
            <person name="Birch E."/>
            <person name="Brakhage A.A."/>
            <person name="Chen Z."/>
            <person name="Gurr S.J."/>
            <person name="Heiman D."/>
            <person name="Heitman J."/>
            <person name="Kosti I."/>
            <person name="Rossi A."/>
            <person name="Saif S."/>
            <person name="Samalova M."/>
            <person name="Saunders C.W."/>
            <person name="Shea T."/>
            <person name="Summerbell R.C."/>
            <person name="Xu J."/>
            <person name="Young S."/>
            <person name="Zeng Q."/>
            <person name="Birren B.W."/>
            <person name="Cuomo C.A."/>
            <person name="White T.C."/>
        </authorList>
    </citation>
    <scope>NUCLEOTIDE SEQUENCE [LARGE SCALE GENOMIC DNA]</scope>
    <source>
        <strain evidence="4">ATCC MYA-4605 / CBS 113480</strain>
    </source>
</reference>
<dbReference type="OrthoDB" id="2152029at2759"/>
<keyword evidence="4" id="KW-1185">Reference proteome</keyword>
<dbReference type="STRING" id="554155.C5FWE0"/>
<dbReference type="OMA" id="SPWCSLT"/>
<proteinExistence type="predicted"/>
<dbReference type="Pfam" id="PF10340">
    <property type="entry name" value="Say1_Mug180"/>
    <property type="match status" value="1"/>
</dbReference>
<evidence type="ECO:0000313" key="3">
    <source>
        <dbReference type="EMBL" id="EEQ34224.1"/>
    </source>
</evidence>
<dbReference type="EMBL" id="DS995706">
    <property type="protein sequence ID" value="EEQ34224.1"/>
    <property type="molecule type" value="Genomic_DNA"/>
</dbReference>
<name>C5FWE0_ARTOC</name>
<keyword evidence="2" id="KW-0472">Membrane</keyword>
<keyword evidence="1 3" id="KW-0378">Hydrolase</keyword>
<feature type="transmembrane region" description="Helical" evidence="2">
    <location>
        <begin position="24"/>
        <end position="44"/>
    </location>
</feature>